<feature type="region of interest" description="Disordered" evidence="1">
    <location>
        <begin position="34"/>
        <end position="68"/>
    </location>
</feature>
<dbReference type="InterPro" id="IPR036691">
    <property type="entry name" value="Endo/exonu/phosph_ase_sf"/>
</dbReference>
<evidence type="ECO:0000313" key="3">
    <source>
        <dbReference type="EMBL" id="KAK7909723.1"/>
    </source>
</evidence>
<dbReference type="PANTHER" id="PTHR47510:SF3">
    <property type="entry name" value="ENDO_EXONUCLEASE_PHOSPHATASE DOMAIN-CONTAINING PROTEIN"/>
    <property type="match status" value="1"/>
</dbReference>
<dbReference type="EMBL" id="JBBPFD010000010">
    <property type="protein sequence ID" value="KAK7909723.1"/>
    <property type="molecule type" value="Genomic_DNA"/>
</dbReference>
<organism evidence="3 4">
    <name type="scientific">Mugilogobius chulae</name>
    <name type="common">yellowstripe goby</name>
    <dbReference type="NCBI Taxonomy" id="88201"/>
    <lineage>
        <taxon>Eukaryota</taxon>
        <taxon>Metazoa</taxon>
        <taxon>Chordata</taxon>
        <taxon>Craniata</taxon>
        <taxon>Vertebrata</taxon>
        <taxon>Euteleostomi</taxon>
        <taxon>Actinopterygii</taxon>
        <taxon>Neopterygii</taxon>
        <taxon>Teleostei</taxon>
        <taxon>Neoteleostei</taxon>
        <taxon>Acanthomorphata</taxon>
        <taxon>Gobiaria</taxon>
        <taxon>Gobiiformes</taxon>
        <taxon>Gobioidei</taxon>
        <taxon>Gobiidae</taxon>
        <taxon>Gobionellinae</taxon>
        <taxon>Mugilogobius</taxon>
    </lineage>
</organism>
<sequence length="866" mass="96781">MLSGLYAPVRYVARIGVTGAPSWSQAWGGSSQASAWWPGLSPRDPAGPSPKRQRGTTFRRPTTRRKDHRGRVQCVLGGGRGEVPGRPRPCARSLALGTWNVTSLAGKEPELVREVERFRLDIVGLTSTHSLGSGTITLERGWTLHFSGVAHGVRRRAGVGLLIAPQLSRHVLEFTPVDERVASLRLRVGDRSLTVVAAYGPNNSAEYPAFLESLGGVLDSAPTGDSIVLLGDFNAHVGNASDTWRGVIGRNWGGAVPMLTDVITSYIMFCEDSVTPTRDIVIYPNNKKWITKDMKNCLKEKKMAFLQGDKNKERELKKDFRRQAKQGRTKYKESVEKKLTSGNAKEAWKGLNNMMGRTTKPATLDCPDPAPLAEQLNNHFTRFNNTSQSVTWTPEIHGSPPQALTINEQLVTSTLHRVNPSKAAGPDRLKGRVLKECSTQLGGVITRLFQHLLDSGIVPRQWKESTIIPLPKKNKPQDLQDYRPIALTSVLCKCMERVLADQLVSELTNKLDQFQFAYKSKRGTEDANIMLLEKVTRQLDSTNPHTRILFMDFSSAFSTVNNNTLLYTLSGLQVHTSLILWIRDFLCDRPQHVLLNGFKSSQMILKTGLPQGCVLSPILFSVYTNYITCNREGMLLLKYADDMALVAHVPDSRALTQYHEQVNSLVHTFAQCSLELNITKTKELCCGTRGAADLFQPLTLNGQQVEQVDSFRYLGIEMDNCLNFGSHVDSVFKKAQQRLHLLRKLRAFGVTKDILTQVYTSLIESILVYNISSWFNFLTVKHKAKLCRIVNQASKITQTPQTSLSELYKRSVMRKATAIIEDASHPLHHHFSLLPSGRRYRVPLARRNIYKKSFIPTAITALNGTK</sequence>
<dbReference type="InterPro" id="IPR043502">
    <property type="entry name" value="DNA/RNA_pol_sf"/>
</dbReference>
<evidence type="ECO:0000313" key="4">
    <source>
        <dbReference type="Proteomes" id="UP001460270"/>
    </source>
</evidence>
<dbReference type="SUPFAM" id="SSF56672">
    <property type="entry name" value="DNA/RNA polymerases"/>
    <property type="match status" value="1"/>
</dbReference>
<evidence type="ECO:0000259" key="2">
    <source>
        <dbReference type="PROSITE" id="PS50878"/>
    </source>
</evidence>
<dbReference type="GO" id="GO:0016706">
    <property type="term" value="F:2-oxoglutarate-dependent dioxygenase activity"/>
    <property type="evidence" value="ECO:0007669"/>
    <property type="project" value="InterPro"/>
</dbReference>
<dbReference type="PANTHER" id="PTHR47510">
    <property type="entry name" value="REVERSE TRANSCRIPTASE DOMAIN-CONTAINING PROTEIN"/>
    <property type="match status" value="1"/>
</dbReference>
<gene>
    <name evidence="3" type="ORF">WMY93_014407</name>
</gene>
<protein>
    <recommendedName>
        <fullName evidence="2">Reverse transcriptase domain-containing protein</fullName>
    </recommendedName>
</protein>
<dbReference type="AlphaFoldDB" id="A0AAW0P587"/>
<dbReference type="Proteomes" id="UP001460270">
    <property type="component" value="Unassembled WGS sequence"/>
</dbReference>
<dbReference type="CDD" id="cd01650">
    <property type="entry name" value="RT_nLTR_like"/>
    <property type="match status" value="1"/>
</dbReference>
<dbReference type="Pfam" id="PF00078">
    <property type="entry name" value="RVT_1"/>
    <property type="match status" value="1"/>
</dbReference>
<dbReference type="GO" id="GO:0008168">
    <property type="term" value="F:methyltransferase activity"/>
    <property type="evidence" value="ECO:0007669"/>
    <property type="project" value="InterPro"/>
</dbReference>
<keyword evidence="4" id="KW-1185">Reference proteome</keyword>
<comment type="caution">
    <text evidence="3">The sequence shown here is derived from an EMBL/GenBank/DDBJ whole genome shotgun (WGS) entry which is preliminary data.</text>
</comment>
<dbReference type="InterPro" id="IPR015095">
    <property type="entry name" value="AlkB_hom8_N"/>
</dbReference>
<feature type="domain" description="Reverse transcriptase" evidence="2">
    <location>
        <begin position="451"/>
        <end position="718"/>
    </location>
</feature>
<dbReference type="PROSITE" id="PS50878">
    <property type="entry name" value="RT_POL"/>
    <property type="match status" value="1"/>
</dbReference>
<dbReference type="Gene3D" id="3.60.10.10">
    <property type="entry name" value="Endonuclease/exonuclease/phosphatase"/>
    <property type="match status" value="1"/>
</dbReference>
<dbReference type="InterPro" id="IPR000477">
    <property type="entry name" value="RT_dom"/>
</dbReference>
<accession>A0AAW0P587</accession>
<dbReference type="Pfam" id="PF09004">
    <property type="entry name" value="ALKBH8_N"/>
    <property type="match status" value="1"/>
</dbReference>
<reference evidence="4" key="1">
    <citation type="submission" date="2024-04" db="EMBL/GenBank/DDBJ databases">
        <title>Salinicola lusitanus LLJ914,a marine bacterium isolated from the Okinawa Trough.</title>
        <authorList>
            <person name="Li J."/>
        </authorList>
    </citation>
    <scope>NUCLEOTIDE SEQUENCE [LARGE SCALE GENOMIC DNA]</scope>
</reference>
<proteinExistence type="predicted"/>
<dbReference type="SUPFAM" id="SSF56219">
    <property type="entry name" value="DNase I-like"/>
    <property type="match status" value="1"/>
</dbReference>
<dbReference type="InterPro" id="IPR005135">
    <property type="entry name" value="Endo/exonuclease/phosphatase"/>
</dbReference>
<name>A0AAW0P587_9GOBI</name>
<dbReference type="Pfam" id="PF03372">
    <property type="entry name" value="Exo_endo_phos"/>
    <property type="match status" value="1"/>
</dbReference>
<evidence type="ECO:0000256" key="1">
    <source>
        <dbReference type="SAM" id="MobiDB-lite"/>
    </source>
</evidence>